<dbReference type="KEGG" id="aalg:AREALGSMS7_02174"/>
<proteinExistence type="predicted"/>
<dbReference type="Proteomes" id="UP000204551">
    <property type="component" value="Chromosome"/>
</dbReference>
<dbReference type="AlphaFoldDB" id="A0A221UWK1"/>
<dbReference type="EMBL" id="CP022515">
    <property type="protein sequence ID" value="ASO05630.1"/>
    <property type="molecule type" value="Genomic_DNA"/>
</dbReference>
<reference evidence="1 2" key="1">
    <citation type="submission" date="2017-07" db="EMBL/GenBank/DDBJ databases">
        <title>Genome Sequence of Arenibacter algicola Strain SMS7 Isolated from a culture of the Diatom Skeletonema marinoi.</title>
        <authorList>
            <person name="Topel M."/>
            <person name="Pinder M.I.M."/>
            <person name="Johansson O.N."/>
            <person name="Kourtchenko O."/>
            <person name="Godhe A."/>
            <person name="Clarke A.K."/>
        </authorList>
    </citation>
    <scope>NUCLEOTIDE SEQUENCE [LARGE SCALE GENOMIC DNA]</scope>
    <source>
        <strain evidence="1 2">SMS7</strain>
    </source>
</reference>
<name>A0A221UWK1_9FLAO</name>
<sequence length="85" mass="9856">MIYFQFLCPPHCKYADNTNPRETFYEILVGNSNGPIKFFPTLMADNAIVPRYGIHRLSLFFQHKMETIKKTIGNCQFIPGTPSRK</sequence>
<protein>
    <submittedName>
        <fullName evidence="1">NAD-dependent dehydratase</fullName>
    </submittedName>
</protein>
<accession>A0A221UWK1</accession>
<evidence type="ECO:0000313" key="2">
    <source>
        <dbReference type="Proteomes" id="UP000204551"/>
    </source>
</evidence>
<gene>
    <name evidence="1" type="ORF">AREALGSMS7_02174</name>
</gene>
<organism evidence="1 2">
    <name type="scientific">Arenibacter algicola</name>
    <dbReference type="NCBI Taxonomy" id="616991"/>
    <lineage>
        <taxon>Bacteria</taxon>
        <taxon>Pseudomonadati</taxon>
        <taxon>Bacteroidota</taxon>
        <taxon>Flavobacteriia</taxon>
        <taxon>Flavobacteriales</taxon>
        <taxon>Flavobacteriaceae</taxon>
        <taxon>Arenibacter</taxon>
    </lineage>
</organism>
<evidence type="ECO:0000313" key="1">
    <source>
        <dbReference type="EMBL" id="ASO05630.1"/>
    </source>
</evidence>